<dbReference type="EMBL" id="BMAW01097405">
    <property type="protein sequence ID" value="GFS79425.1"/>
    <property type="molecule type" value="Genomic_DNA"/>
</dbReference>
<dbReference type="Gene3D" id="3.40.50.150">
    <property type="entry name" value="Vaccinia Virus protein VP39"/>
    <property type="match status" value="1"/>
</dbReference>
<feature type="non-terminal residue" evidence="1">
    <location>
        <position position="1"/>
    </location>
</feature>
<gene>
    <name evidence="1" type="ORF">NPIL_671061</name>
</gene>
<dbReference type="Proteomes" id="UP000887013">
    <property type="component" value="Unassembled WGS sequence"/>
</dbReference>
<organism evidence="1 2">
    <name type="scientific">Nephila pilipes</name>
    <name type="common">Giant wood spider</name>
    <name type="synonym">Nephila maculata</name>
    <dbReference type="NCBI Taxonomy" id="299642"/>
    <lineage>
        <taxon>Eukaryota</taxon>
        <taxon>Metazoa</taxon>
        <taxon>Ecdysozoa</taxon>
        <taxon>Arthropoda</taxon>
        <taxon>Chelicerata</taxon>
        <taxon>Arachnida</taxon>
        <taxon>Araneae</taxon>
        <taxon>Araneomorphae</taxon>
        <taxon>Entelegynae</taxon>
        <taxon>Araneoidea</taxon>
        <taxon>Nephilidae</taxon>
        <taxon>Nephila</taxon>
    </lineage>
</organism>
<dbReference type="SUPFAM" id="SSF53335">
    <property type="entry name" value="S-adenosyl-L-methionine-dependent methyltransferases"/>
    <property type="match status" value="1"/>
</dbReference>
<dbReference type="InterPro" id="IPR029063">
    <property type="entry name" value="SAM-dependent_MTases_sf"/>
</dbReference>
<sequence>ASLQEFEGKINKIVSRNTLQQIQNKELALENMFHMLEPGGQAGILFYLNSLLTPWLQKIASSRWKKYH</sequence>
<protein>
    <submittedName>
        <fullName evidence="1">Uncharacterized protein</fullName>
    </submittedName>
</protein>
<keyword evidence="2" id="KW-1185">Reference proteome</keyword>
<evidence type="ECO:0000313" key="1">
    <source>
        <dbReference type="EMBL" id="GFS79425.1"/>
    </source>
</evidence>
<accession>A0A8X6T7G9</accession>
<comment type="caution">
    <text evidence="1">The sequence shown here is derived from an EMBL/GenBank/DDBJ whole genome shotgun (WGS) entry which is preliminary data.</text>
</comment>
<evidence type="ECO:0000313" key="2">
    <source>
        <dbReference type="Proteomes" id="UP000887013"/>
    </source>
</evidence>
<name>A0A8X6T7G9_NEPPI</name>
<feature type="non-terminal residue" evidence="1">
    <location>
        <position position="68"/>
    </location>
</feature>
<reference evidence="1" key="1">
    <citation type="submission" date="2020-08" db="EMBL/GenBank/DDBJ databases">
        <title>Multicomponent nature underlies the extraordinary mechanical properties of spider dragline silk.</title>
        <authorList>
            <person name="Kono N."/>
            <person name="Nakamura H."/>
            <person name="Mori M."/>
            <person name="Yoshida Y."/>
            <person name="Ohtoshi R."/>
            <person name="Malay A.D."/>
            <person name="Moran D.A.P."/>
            <person name="Tomita M."/>
            <person name="Numata K."/>
            <person name="Arakawa K."/>
        </authorList>
    </citation>
    <scope>NUCLEOTIDE SEQUENCE</scope>
</reference>
<proteinExistence type="predicted"/>
<dbReference type="AlphaFoldDB" id="A0A8X6T7G9"/>
<dbReference type="OrthoDB" id="8300214at2759"/>